<organism evidence="1 2">
    <name type="scientific">Bacteroides ovatus</name>
    <dbReference type="NCBI Taxonomy" id="28116"/>
    <lineage>
        <taxon>Bacteria</taxon>
        <taxon>Pseudomonadati</taxon>
        <taxon>Bacteroidota</taxon>
        <taxon>Bacteroidia</taxon>
        <taxon>Bacteroidales</taxon>
        <taxon>Bacteroidaceae</taxon>
        <taxon>Bacteroides</taxon>
    </lineage>
</organism>
<dbReference type="Proteomes" id="UP000375690">
    <property type="component" value="Unassembled WGS sequence"/>
</dbReference>
<proteinExistence type="predicted"/>
<evidence type="ECO:0000313" key="1">
    <source>
        <dbReference type="EMBL" id="KAB1329734.1"/>
    </source>
</evidence>
<evidence type="ECO:0000313" key="2">
    <source>
        <dbReference type="Proteomes" id="UP000375690"/>
    </source>
</evidence>
<comment type="caution">
    <text evidence="1">The sequence shown here is derived from an EMBL/GenBank/DDBJ whole genome shotgun (WGS) entry which is preliminary data.</text>
</comment>
<accession>A0A6A1XQ07</accession>
<protein>
    <submittedName>
        <fullName evidence="1">Uncharacterized protein</fullName>
    </submittedName>
</protein>
<dbReference type="AlphaFoldDB" id="A0A6A1XQ07"/>
<dbReference type="RefSeq" id="WP_122136378.1">
    <property type="nucleotide sequence ID" value="NZ_CP113514.1"/>
</dbReference>
<reference evidence="1 2" key="1">
    <citation type="journal article" date="2019" name="Nat. Med.">
        <title>A library of human gut bacterial isolates paired with longitudinal multiomics data enables mechanistic microbiome research.</title>
        <authorList>
            <person name="Poyet M."/>
            <person name="Groussin M."/>
            <person name="Gibbons S.M."/>
            <person name="Avila-Pacheco J."/>
            <person name="Jiang X."/>
            <person name="Kearney S.M."/>
            <person name="Perrotta A.R."/>
            <person name="Berdy B."/>
            <person name="Zhao S."/>
            <person name="Lieberman T.D."/>
            <person name="Swanson P.K."/>
            <person name="Smith M."/>
            <person name="Roesemann S."/>
            <person name="Alexander J.E."/>
            <person name="Rich S.A."/>
            <person name="Livny J."/>
            <person name="Vlamakis H."/>
            <person name="Clish C."/>
            <person name="Bullock K."/>
            <person name="Deik A."/>
            <person name="Scott J."/>
            <person name="Pierce K.A."/>
            <person name="Xavier R.J."/>
            <person name="Alm E.J."/>
        </authorList>
    </citation>
    <scope>NUCLEOTIDE SEQUENCE [LARGE SCALE GENOMIC DNA]</scope>
    <source>
        <strain evidence="1 2">BIOML-A2</strain>
    </source>
</reference>
<name>A0A6A1XQ07_BACOV</name>
<dbReference type="PROSITE" id="PS51257">
    <property type="entry name" value="PROKAR_LIPOPROTEIN"/>
    <property type="match status" value="1"/>
</dbReference>
<dbReference type="EMBL" id="VWFC01000003">
    <property type="protein sequence ID" value="KAB1329734.1"/>
    <property type="molecule type" value="Genomic_DNA"/>
</dbReference>
<sequence>MNNKITIIIFLIITCSFSSCNNVRNNYKETSQAEFDSLLSAVLKENQRNDDLIYVTEAQIDSIRDKYRGNYEESLPMGVHFGNSEKEYDKRYNSLLNQGEIFQYSSSGIYAYKYKINDYRIWAVPYPKYERKKMKSLKLICWDTDGENSHSKLISSLSKIYGKPYFIDKKYACFWYRTGLEICLEDELINNDPYPAQLTGVLYYNNIK</sequence>
<gene>
    <name evidence="1" type="ORF">F3B53_03475</name>
</gene>